<dbReference type="AlphaFoldDB" id="A0A0F9HRG6"/>
<comment type="caution">
    <text evidence="1">The sequence shown here is derived from an EMBL/GenBank/DDBJ whole genome shotgun (WGS) entry which is preliminary data.</text>
</comment>
<accession>A0A0F9HRG6</accession>
<sequence length="54" mass="5917">MKSLQATIEFKGDDVPYSKYVAQVATNAPESLMGALMATIAHHRQEQEPKPDGD</sequence>
<reference evidence="1" key="1">
    <citation type="journal article" date="2015" name="Nature">
        <title>Complex archaea that bridge the gap between prokaryotes and eukaryotes.</title>
        <authorList>
            <person name="Spang A."/>
            <person name="Saw J.H."/>
            <person name="Jorgensen S.L."/>
            <person name="Zaremba-Niedzwiedzka K."/>
            <person name="Martijn J."/>
            <person name="Lind A.E."/>
            <person name="van Eijk R."/>
            <person name="Schleper C."/>
            <person name="Guy L."/>
            <person name="Ettema T.J."/>
        </authorList>
    </citation>
    <scope>NUCLEOTIDE SEQUENCE</scope>
</reference>
<gene>
    <name evidence="1" type="ORF">LCGC14_1673200</name>
</gene>
<proteinExistence type="predicted"/>
<protein>
    <submittedName>
        <fullName evidence="1">Uncharacterized protein</fullName>
    </submittedName>
</protein>
<name>A0A0F9HRG6_9ZZZZ</name>
<organism evidence="1">
    <name type="scientific">marine sediment metagenome</name>
    <dbReference type="NCBI Taxonomy" id="412755"/>
    <lineage>
        <taxon>unclassified sequences</taxon>
        <taxon>metagenomes</taxon>
        <taxon>ecological metagenomes</taxon>
    </lineage>
</organism>
<dbReference type="EMBL" id="LAZR01014392">
    <property type="protein sequence ID" value="KKM17697.1"/>
    <property type="molecule type" value="Genomic_DNA"/>
</dbReference>
<evidence type="ECO:0000313" key="1">
    <source>
        <dbReference type="EMBL" id="KKM17697.1"/>
    </source>
</evidence>